<evidence type="ECO:0000313" key="12">
    <source>
        <dbReference type="Proteomes" id="UP000095200"/>
    </source>
</evidence>
<comment type="subcellular location">
    <subcellularLocation>
        <location evidence="1">Cell membrane</location>
        <topology evidence="1">Multi-pass membrane protein</topology>
    </subcellularLocation>
</comment>
<comment type="caution">
    <text evidence="11">The sequence shown here is derived from an EMBL/GenBank/DDBJ whole genome shotgun (WGS) entry which is preliminary data.</text>
</comment>
<dbReference type="GO" id="GO:0042121">
    <property type="term" value="P:alginic acid biosynthetic process"/>
    <property type="evidence" value="ECO:0007669"/>
    <property type="project" value="InterPro"/>
</dbReference>
<evidence type="ECO:0000256" key="3">
    <source>
        <dbReference type="ARBA" id="ARBA00022475"/>
    </source>
</evidence>
<evidence type="ECO:0000256" key="10">
    <source>
        <dbReference type="SAM" id="Phobius"/>
    </source>
</evidence>
<accession>A0A194ADY5</accession>
<keyword evidence="6 10" id="KW-1133">Transmembrane helix</keyword>
<evidence type="ECO:0000313" key="11">
    <source>
        <dbReference type="EMBL" id="GAU07341.1"/>
    </source>
</evidence>
<dbReference type="Pfam" id="PF03062">
    <property type="entry name" value="MBOAT"/>
    <property type="match status" value="1"/>
</dbReference>
<feature type="transmembrane region" description="Helical" evidence="10">
    <location>
        <begin position="12"/>
        <end position="29"/>
    </location>
</feature>
<feature type="transmembrane region" description="Helical" evidence="10">
    <location>
        <begin position="446"/>
        <end position="468"/>
    </location>
</feature>
<dbReference type="InterPro" id="IPR028362">
    <property type="entry name" value="AlgI"/>
</dbReference>
<dbReference type="PANTHER" id="PTHR13285:SF23">
    <property type="entry name" value="TEICHOIC ACID D-ALANYLTRANSFERASE"/>
    <property type="match status" value="1"/>
</dbReference>
<evidence type="ECO:0000256" key="6">
    <source>
        <dbReference type="ARBA" id="ARBA00022989"/>
    </source>
</evidence>
<dbReference type="InterPro" id="IPR004299">
    <property type="entry name" value="MBOAT_fam"/>
</dbReference>
<dbReference type="Proteomes" id="UP000095200">
    <property type="component" value="Unassembled WGS sequence"/>
</dbReference>
<gene>
    <name evidence="11" type="ORF">DPF_0019</name>
</gene>
<feature type="transmembrane region" description="Helical" evidence="10">
    <location>
        <begin position="162"/>
        <end position="184"/>
    </location>
</feature>
<feature type="transmembrane region" description="Helical" evidence="10">
    <location>
        <begin position="60"/>
        <end position="78"/>
    </location>
</feature>
<dbReference type="PIRSF" id="PIRSF016636">
    <property type="entry name" value="AlgI_DltB"/>
    <property type="match status" value="1"/>
</dbReference>
<organism evidence="11 12">
    <name type="scientific">Desulfoplanes formicivorans</name>
    <dbReference type="NCBI Taxonomy" id="1592317"/>
    <lineage>
        <taxon>Bacteria</taxon>
        <taxon>Pseudomonadati</taxon>
        <taxon>Thermodesulfobacteriota</taxon>
        <taxon>Desulfovibrionia</taxon>
        <taxon>Desulfovibrionales</taxon>
        <taxon>Desulfoplanaceae</taxon>
        <taxon>Desulfoplanes</taxon>
    </lineage>
</organism>
<evidence type="ECO:0000256" key="4">
    <source>
        <dbReference type="ARBA" id="ARBA00022679"/>
    </source>
</evidence>
<evidence type="ECO:0000256" key="2">
    <source>
        <dbReference type="ARBA" id="ARBA00010323"/>
    </source>
</evidence>
<keyword evidence="8 9" id="KW-0012">Acyltransferase</keyword>
<sequence>MDNFSHSMQKKLLDVAIIVLVMASLFFYSYWNPPFVLLILFSIVFNYSWGRLVQHANISTIFFLAAGIAVNLILIGYFKYSNFFMKNMANLLNHDWSTVNIFLPLGISFFTFQQIGYLVDCYKGKAKEHKFIHYALFVTFFPQLIAGPIVRYDEIMPQFTRLRTFGLSYRNLLMGIALLSMGLFKKVVIADTFSPWVANVFDSPVQPTLIEAWGGALSYTFQIYFDFSGYTDMALGLAKLFNINLPINFNSPYKATSIIDFWRRWHISLSLFFRDYLYIPLGGNKKGKLRQYMNILATMFLCGLWHGAAWTFIFWGVLHGAMACINHLWIDISQRLRIPPMPKLLGWALTFPSLVFAWVFFRADSFGRACEICRGMLGLHGVYLPHHYVPLKIIRTFLEENGIIFQYPDTWSFAGTPQIVAILIVFAISIFSVNSMTYLKNRINPYLVSFFMTYSVLSMHNVSEFLYFNF</sequence>
<keyword evidence="5 10" id="KW-0812">Transmembrane</keyword>
<evidence type="ECO:0000256" key="7">
    <source>
        <dbReference type="ARBA" id="ARBA00023136"/>
    </source>
</evidence>
<feature type="transmembrane region" description="Helical" evidence="10">
    <location>
        <begin position="289"/>
        <end position="306"/>
    </location>
</feature>
<dbReference type="AlphaFoldDB" id="A0A194ADY5"/>
<feature type="transmembrane region" description="Helical" evidence="10">
    <location>
        <begin position="131"/>
        <end position="150"/>
    </location>
</feature>
<dbReference type="EMBL" id="BDFE01000003">
    <property type="protein sequence ID" value="GAU07341.1"/>
    <property type="molecule type" value="Genomic_DNA"/>
</dbReference>
<dbReference type="PIRSF" id="PIRSF500217">
    <property type="entry name" value="AlgI"/>
    <property type="match status" value="1"/>
</dbReference>
<feature type="transmembrane region" description="Helical" evidence="10">
    <location>
        <begin position="98"/>
        <end position="119"/>
    </location>
</feature>
<keyword evidence="4 9" id="KW-0808">Transferase</keyword>
<dbReference type="InterPro" id="IPR024194">
    <property type="entry name" value="Ac/AlaTfrase_AlgI/DltB"/>
</dbReference>
<keyword evidence="3 9" id="KW-1003">Cell membrane</keyword>
<reference evidence="12" key="1">
    <citation type="submission" date="2016-06" db="EMBL/GenBank/DDBJ databases">
        <title>Draft genome sequence of Desulfoplanes formicivorans strain Pf12B.</title>
        <authorList>
            <person name="Watanabe M."/>
            <person name="Kojima H."/>
            <person name="Fukui M."/>
        </authorList>
    </citation>
    <scope>NUCLEOTIDE SEQUENCE [LARGE SCALE GENOMIC DNA]</scope>
    <source>
        <strain evidence="12">Pf12B</strain>
    </source>
</reference>
<evidence type="ECO:0000256" key="9">
    <source>
        <dbReference type="PIRNR" id="PIRNR016636"/>
    </source>
</evidence>
<evidence type="ECO:0000256" key="1">
    <source>
        <dbReference type="ARBA" id="ARBA00004651"/>
    </source>
</evidence>
<protein>
    <submittedName>
        <fullName evidence="11">Acetyltransferase</fullName>
    </submittedName>
</protein>
<name>A0A194ADY5_9BACT</name>
<dbReference type="STRING" id="1592317.DPF_0019"/>
<dbReference type="InterPro" id="IPR051085">
    <property type="entry name" value="MB_O-acyltransferase"/>
</dbReference>
<proteinExistence type="inferred from homology"/>
<dbReference type="PANTHER" id="PTHR13285">
    <property type="entry name" value="ACYLTRANSFERASE"/>
    <property type="match status" value="1"/>
</dbReference>
<evidence type="ECO:0000256" key="5">
    <source>
        <dbReference type="ARBA" id="ARBA00022692"/>
    </source>
</evidence>
<feature type="transmembrane region" description="Helical" evidence="10">
    <location>
        <begin position="344"/>
        <end position="361"/>
    </location>
</feature>
<dbReference type="GO" id="GO:0005886">
    <property type="term" value="C:plasma membrane"/>
    <property type="evidence" value="ECO:0007669"/>
    <property type="project" value="UniProtKB-SubCell"/>
</dbReference>
<comment type="similarity">
    <text evidence="2 9">Belongs to the membrane-bound acyltransferase family.</text>
</comment>
<feature type="transmembrane region" description="Helical" evidence="10">
    <location>
        <begin position="419"/>
        <end position="439"/>
    </location>
</feature>
<evidence type="ECO:0000256" key="8">
    <source>
        <dbReference type="ARBA" id="ARBA00023315"/>
    </source>
</evidence>
<dbReference type="GO" id="GO:0016746">
    <property type="term" value="F:acyltransferase activity"/>
    <property type="evidence" value="ECO:0007669"/>
    <property type="project" value="UniProtKB-KW"/>
</dbReference>
<keyword evidence="7 9" id="KW-0472">Membrane</keyword>
<keyword evidence="12" id="KW-1185">Reference proteome</keyword>